<evidence type="ECO:0000256" key="3">
    <source>
        <dbReference type="ARBA" id="ARBA00022741"/>
    </source>
</evidence>
<reference evidence="8 9" key="1">
    <citation type="journal article" date="2004" name="Science">
        <title>The genome of the diatom Thalassiosira pseudonana: ecology, evolution, and metabolism.</title>
        <authorList>
            <person name="Armbrust E.V."/>
            <person name="Berges J.A."/>
            <person name="Bowler C."/>
            <person name="Green B.R."/>
            <person name="Martinez D."/>
            <person name="Putnam N.H."/>
            <person name="Zhou S."/>
            <person name="Allen A.E."/>
            <person name="Apt K.E."/>
            <person name="Bechner M."/>
            <person name="Brzezinski M.A."/>
            <person name="Chaal B.K."/>
            <person name="Chiovitti A."/>
            <person name="Davis A.K."/>
            <person name="Demarest M.S."/>
            <person name="Detter J.C."/>
            <person name="Glavina T."/>
            <person name="Goodstein D."/>
            <person name="Hadi M.Z."/>
            <person name="Hellsten U."/>
            <person name="Hildebrand M."/>
            <person name="Jenkins B.D."/>
            <person name="Jurka J."/>
            <person name="Kapitonov V.V."/>
            <person name="Kroger N."/>
            <person name="Lau W.W."/>
            <person name="Lane T.W."/>
            <person name="Larimer F.W."/>
            <person name="Lippmeier J.C."/>
            <person name="Lucas S."/>
            <person name="Medina M."/>
            <person name="Montsant A."/>
            <person name="Obornik M."/>
            <person name="Parker M.S."/>
            <person name="Palenik B."/>
            <person name="Pazour G.J."/>
            <person name="Richardson P.M."/>
            <person name="Rynearson T.A."/>
            <person name="Saito M.A."/>
            <person name="Schwartz D.C."/>
            <person name="Thamatrakoln K."/>
            <person name="Valentin K."/>
            <person name="Vardi A."/>
            <person name="Wilkerson F.P."/>
            <person name="Rokhsar D.S."/>
        </authorList>
    </citation>
    <scope>NUCLEOTIDE SEQUENCE [LARGE SCALE GENOMIC DNA]</scope>
    <source>
        <strain evidence="8 9">CCMP1335</strain>
    </source>
</reference>
<dbReference type="Pfam" id="PF06090">
    <property type="entry name" value="Ins_P5_2-kin"/>
    <property type="match status" value="1"/>
</dbReference>
<dbReference type="PANTHER" id="PTHR14456:SF2">
    <property type="entry name" value="INOSITOL-PENTAKISPHOSPHATE 2-KINASE"/>
    <property type="match status" value="1"/>
</dbReference>
<evidence type="ECO:0000256" key="2">
    <source>
        <dbReference type="ARBA" id="ARBA00022679"/>
    </source>
</evidence>
<evidence type="ECO:0000256" key="1">
    <source>
        <dbReference type="ARBA" id="ARBA00012023"/>
    </source>
</evidence>
<keyword evidence="5 6" id="KW-0067">ATP-binding</keyword>
<dbReference type="GO" id="GO:0005524">
    <property type="term" value="F:ATP binding"/>
    <property type="evidence" value="ECO:0007669"/>
    <property type="project" value="UniProtKB-KW"/>
</dbReference>
<dbReference type="RefSeq" id="XP_002287547.1">
    <property type="nucleotide sequence ID" value="XM_002287511.1"/>
</dbReference>
<evidence type="ECO:0000313" key="9">
    <source>
        <dbReference type="Proteomes" id="UP000001449"/>
    </source>
</evidence>
<keyword evidence="2 6" id="KW-0808">Transferase</keyword>
<keyword evidence="4 6" id="KW-0418">Kinase</keyword>
<evidence type="ECO:0000256" key="6">
    <source>
        <dbReference type="RuleBase" id="RU364126"/>
    </source>
</evidence>
<keyword evidence="3 6" id="KW-0547">Nucleotide-binding</keyword>
<dbReference type="EMBL" id="CM000639">
    <property type="protein sequence ID" value="EED94990.1"/>
    <property type="molecule type" value="Genomic_DNA"/>
</dbReference>
<evidence type="ECO:0000313" key="8">
    <source>
        <dbReference type="EMBL" id="EED94990.1"/>
    </source>
</evidence>
<dbReference type="GO" id="GO:0035299">
    <property type="term" value="F:inositol-1,3,4,5,6-pentakisphosphate 2-kinase activity"/>
    <property type="evidence" value="ECO:0000318"/>
    <property type="project" value="GO_Central"/>
</dbReference>
<dbReference type="EC" id="2.7.1.158" evidence="1 6"/>
<reference evidence="8 9" key="2">
    <citation type="journal article" date="2008" name="Nature">
        <title>The Phaeodactylum genome reveals the evolutionary history of diatom genomes.</title>
        <authorList>
            <person name="Bowler C."/>
            <person name="Allen A.E."/>
            <person name="Badger J.H."/>
            <person name="Grimwood J."/>
            <person name="Jabbari K."/>
            <person name="Kuo A."/>
            <person name="Maheswari U."/>
            <person name="Martens C."/>
            <person name="Maumus F."/>
            <person name="Otillar R.P."/>
            <person name="Rayko E."/>
            <person name="Salamov A."/>
            <person name="Vandepoele K."/>
            <person name="Beszteri B."/>
            <person name="Gruber A."/>
            <person name="Heijde M."/>
            <person name="Katinka M."/>
            <person name="Mock T."/>
            <person name="Valentin K."/>
            <person name="Verret F."/>
            <person name="Berges J.A."/>
            <person name="Brownlee C."/>
            <person name="Cadoret J.P."/>
            <person name="Chiovitti A."/>
            <person name="Choi C.J."/>
            <person name="Coesel S."/>
            <person name="De Martino A."/>
            <person name="Detter J.C."/>
            <person name="Durkin C."/>
            <person name="Falciatore A."/>
            <person name="Fournet J."/>
            <person name="Haruta M."/>
            <person name="Huysman M.J."/>
            <person name="Jenkins B.D."/>
            <person name="Jiroutova K."/>
            <person name="Jorgensen R.E."/>
            <person name="Joubert Y."/>
            <person name="Kaplan A."/>
            <person name="Kroger N."/>
            <person name="Kroth P.G."/>
            <person name="La Roche J."/>
            <person name="Lindquist E."/>
            <person name="Lommer M."/>
            <person name="Martin-Jezequel V."/>
            <person name="Lopez P.J."/>
            <person name="Lucas S."/>
            <person name="Mangogna M."/>
            <person name="McGinnis K."/>
            <person name="Medlin L.K."/>
            <person name="Montsant A."/>
            <person name="Oudot-Le Secq M.P."/>
            <person name="Napoli C."/>
            <person name="Obornik M."/>
            <person name="Parker M.S."/>
            <person name="Petit J.L."/>
            <person name="Porcel B.M."/>
            <person name="Poulsen N."/>
            <person name="Robison M."/>
            <person name="Rychlewski L."/>
            <person name="Rynearson T.A."/>
            <person name="Schmutz J."/>
            <person name="Shapiro H."/>
            <person name="Siaut M."/>
            <person name="Stanley M."/>
            <person name="Sussman M.R."/>
            <person name="Taylor A.R."/>
            <person name="Vardi A."/>
            <person name="von Dassow P."/>
            <person name="Vyverman W."/>
            <person name="Willis A."/>
            <person name="Wyrwicz L.S."/>
            <person name="Rokhsar D.S."/>
            <person name="Weissenbach J."/>
            <person name="Armbrust E.V."/>
            <person name="Green B.R."/>
            <person name="Van de Peer Y."/>
            <person name="Grigoriev I.V."/>
        </authorList>
    </citation>
    <scope>NUCLEOTIDE SEQUENCE [LARGE SCALE GENOMIC DNA]</scope>
    <source>
        <strain evidence="8 9">CCMP1335</strain>
    </source>
</reference>
<dbReference type="PANTHER" id="PTHR14456">
    <property type="entry name" value="INOSITOL POLYPHOSPHATE KINASE 1"/>
    <property type="match status" value="1"/>
</dbReference>
<evidence type="ECO:0000256" key="7">
    <source>
        <dbReference type="SAM" id="MobiDB-lite"/>
    </source>
</evidence>
<keyword evidence="9" id="KW-1185">Reference proteome</keyword>
<name>B8BVT2_THAPS</name>
<comment type="domain">
    <text evidence="6">The EXKPK motif is conserved in inositol-pentakisphosphate 2-kinases of both family 1 and 2.</text>
</comment>
<proteinExistence type="predicted"/>
<evidence type="ECO:0000256" key="4">
    <source>
        <dbReference type="ARBA" id="ARBA00022777"/>
    </source>
</evidence>
<dbReference type="KEGG" id="tps:THAPSDRAFT_21532"/>
<dbReference type="GeneID" id="7452911"/>
<dbReference type="Proteomes" id="UP000001449">
    <property type="component" value="Chromosome 2"/>
</dbReference>
<dbReference type="OMA" id="SKEACIY"/>
<dbReference type="HOGENOM" id="CLU_532640_0_0_1"/>
<accession>B8BVT2</accession>
<dbReference type="GO" id="GO:0032958">
    <property type="term" value="P:inositol phosphate biosynthetic process"/>
    <property type="evidence" value="ECO:0000318"/>
    <property type="project" value="GO_Central"/>
</dbReference>
<dbReference type="AlphaFoldDB" id="B8BVT2"/>
<dbReference type="InterPro" id="IPR009286">
    <property type="entry name" value="Ins_P5_2-kin"/>
</dbReference>
<dbReference type="PaxDb" id="35128-Thaps21532"/>
<dbReference type="GO" id="GO:0005634">
    <property type="term" value="C:nucleus"/>
    <property type="evidence" value="ECO:0000318"/>
    <property type="project" value="GO_Central"/>
</dbReference>
<protein>
    <recommendedName>
        <fullName evidence="1 6">Inositol-pentakisphosphate 2-kinase</fullName>
        <ecNumber evidence="1 6">2.7.1.158</ecNumber>
    </recommendedName>
</protein>
<comment type="function">
    <text evidence="6">Phosphorylates Ins(1,3,4,5,6)P5 at position 2 to form Ins(1,2,3,4,5,6)P6 (InsP6 or phytate).</text>
</comment>
<feature type="region of interest" description="Disordered" evidence="7">
    <location>
        <begin position="1"/>
        <end position="20"/>
    </location>
</feature>
<gene>
    <name evidence="8" type="ORF">THAPSDRAFT_21532</name>
</gene>
<sequence length="503" mass="56486">MVSHLLGPTKFSEYDDDDEGETSPHTFQRCIVQPLLGGCYIDLPVTIILPNSFCKQLCQTTITSGVIPSSRLPSWSIDDTTKKSVDGGCQGVKATLLRDHTQLVPYPLTSSQLATNTNKYTIMSVEIKPKAGYLATSPFVLPAHRCKYYRTRYSLQQELMEKGHVQKGWNRKNRNILSGSKYCPLDLFSGNLIRTIQAVTEMSLNMQNNFRVWCNGSLMFEEYETPTDQSCQKILNNLFGNNTGMADAKSILLRVIVDIVAKVLINEPVLNNLQQMQMRDVIDGDGATLVYERLVQLCGGSQADAERLLDEARWDLLLQSPPYITSECPYLQQLMNEIQQFQSHLRNTLQAKRVVDEHVADDSHSKCIEYVSQLSKEACIYLLHNWLLSLAMCDVSFFVTFRVLTEAEVNELSHIDGIRESCQTVDTGGIAVCPLEPDLSTKMVVHYEVKCVDCDPKPAKKLHRDGAFKASLLSPPPSKKKAAYSKYEMAIFGMGRNPSKRCA</sequence>
<evidence type="ECO:0000256" key="5">
    <source>
        <dbReference type="ARBA" id="ARBA00022840"/>
    </source>
</evidence>
<comment type="catalytic activity">
    <reaction evidence="6">
        <text>1D-myo-inositol 1,3,4,5,6-pentakisphosphate + ATP = 1D-myo-inositol hexakisphosphate + ADP + H(+)</text>
        <dbReference type="Rhea" id="RHEA:20313"/>
        <dbReference type="ChEBI" id="CHEBI:15378"/>
        <dbReference type="ChEBI" id="CHEBI:30616"/>
        <dbReference type="ChEBI" id="CHEBI:57733"/>
        <dbReference type="ChEBI" id="CHEBI:58130"/>
        <dbReference type="ChEBI" id="CHEBI:456216"/>
        <dbReference type="EC" id="2.7.1.158"/>
    </reaction>
</comment>
<dbReference type="eggNOG" id="KOG4749">
    <property type="taxonomic scope" value="Eukaryota"/>
</dbReference>
<dbReference type="STRING" id="35128.B8BVT2"/>
<organism evidence="8 9">
    <name type="scientific">Thalassiosira pseudonana</name>
    <name type="common">Marine diatom</name>
    <name type="synonym">Cyclotella nana</name>
    <dbReference type="NCBI Taxonomy" id="35128"/>
    <lineage>
        <taxon>Eukaryota</taxon>
        <taxon>Sar</taxon>
        <taxon>Stramenopiles</taxon>
        <taxon>Ochrophyta</taxon>
        <taxon>Bacillariophyta</taxon>
        <taxon>Coscinodiscophyceae</taxon>
        <taxon>Thalassiosirophycidae</taxon>
        <taxon>Thalassiosirales</taxon>
        <taxon>Thalassiosiraceae</taxon>
        <taxon>Thalassiosira</taxon>
    </lineage>
</organism>
<dbReference type="InParanoid" id="B8BVT2"/>